<dbReference type="CDD" id="cd04301">
    <property type="entry name" value="NAT_SF"/>
    <property type="match status" value="1"/>
</dbReference>
<dbReference type="PANTHER" id="PTHR42791:SF1">
    <property type="entry name" value="N-ACETYLTRANSFERASE DOMAIN-CONTAINING PROTEIN"/>
    <property type="match status" value="1"/>
</dbReference>
<keyword evidence="3" id="KW-1185">Reference proteome</keyword>
<dbReference type="Pfam" id="PF13508">
    <property type="entry name" value="Acetyltransf_7"/>
    <property type="match status" value="1"/>
</dbReference>
<feature type="domain" description="N-acetyltransferase" evidence="1">
    <location>
        <begin position="70"/>
        <end position="228"/>
    </location>
</feature>
<dbReference type="InterPro" id="IPR016181">
    <property type="entry name" value="Acyl_CoA_acyltransferase"/>
</dbReference>
<name>A0A4V1Q2X0_9AGAR</name>
<dbReference type="GO" id="GO:0016747">
    <property type="term" value="F:acyltransferase activity, transferring groups other than amino-acyl groups"/>
    <property type="evidence" value="ECO:0007669"/>
    <property type="project" value="InterPro"/>
</dbReference>
<dbReference type="PANTHER" id="PTHR42791">
    <property type="entry name" value="GNAT FAMILY ACETYLTRANSFERASE"/>
    <property type="match status" value="1"/>
</dbReference>
<proteinExistence type="predicted"/>
<dbReference type="STRING" id="2316362.A0A4V1Q2X0"/>
<evidence type="ECO:0000259" key="1">
    <source>
        <dbReference type="PROSITE" id="PS51186"/>
    </source>
</evidence>
<sequence>MPASSDAKFEIVHLEKPSDQEIDRITKVLNSAFEGDPFSSIVVGGYTDRPELVRLQTRQGVAAAGIGGTIHVLKADGDIVGAALWFKPGQSMNSTEEQRAAGWDEFMSISPDDLKSWWLDYFIPLMSKHSKEAFGTGKNGGVYPLEAWHLHLFGILPQFQGKGYGKKLVQFAEAEATKDEKDGVIVVETTTDVDVIIYTKLGFEIKKQIEVQSCLGNARVWFMMKRVG</sequence>
<dbReference type="Proteomes" id="UP000290288">
    <property type="component" value="Unassembled WGS sequence"/>
</dbReference>
<gene>
    <name evidence="2" type="ORF">EST38_g9296</name>
</gene>
<accession>A0A4V1Q2X0</accession>
<evidence type="ECO:0000313" key="3">
    <source>
        <dbReference type="Proteomes" id="UP000290288"/>
    </source>
</evidence>
<reference evidence="2 3" key="1">
    <citation type="submission" date="2019-01" db="EMBL/GenBank/DDBJ databases">
        <title>Draft genome sequence of Psathyrella aberdarensis IHI B618.</title>
        <authorList>
            <person name="Buettner E."/>
            <person name="Kellner H."/>
        </authorList>
    </citation>
    <scope>NUCLEOTIDE SEQUENCE [LARGE SCALE GENOMIC DNA]</scope>
    <source>
        <strain evidence="2 3">IHI B618</strain>
    </source>
</reference>
<protein>
    <recommendedName>
        <fullName evidence="1">N-acetyltransferase domain-containing protein</fullName>
    </recommendedName>
</protein>
<dbReference type="InterPro" id="IPR000182">
    <property type="entry name" value="GNAT_dom"/>
</dbReference>
<dbReference type="OrthoDB" id="4738875at2759"/>
<dbReference type="EMBL" id="SDEE01000425">
    <property type="protein sequence ID" value="RXW16558.1"/>
    <property type="molecule type" value="Genomic_DNA"/>
</dbReference>
<evidence type="ECO:0000313" key="2">
    <source>
        <dbReference type="EMBL" id="RXW16558.1"/>
    </source>
</evidence>
<dbReference type="Gene3D" id="3.40.630.30">
    <property type="match status" value="1"/>
</dbReference>
<dbReference type="AlphaFoldDB" id="A0A4V1Q2X0"/>
<dbReference type="SUPFAM" id="SSF55729">
    <property type="entry name" value="Acyl-CoA N-acyltransferases (Nat)"/>
    <property type="match status" value="1"/>
</dbReference>
<dbReference type="PROSITE" id="PS51186">
    <property type="entry name" value="GNAT"/>
    <property type="match status" value="1"/>
</dbReference>
<organism evidence="2 3">
    <name type="scientific">Candolleomyces aberdarensis</name>
    <dbReference type="NCBI Taxonomy" id="2316362"/>
    <lineage>
        <taxon>Eukaryota</taxon>
        <taxon>Fungi</taxon>
        <taxon>Dikarya</taxon>
        <taxon>Basidiomycota</taxon>
        <taxon>Agaricomycotina</taxon>
        <taxon>Agaricomycetes</taxon>
        <taxon>Agaricomycetidae</taxon>
        <taxon>Agaricales</taxon>
        <taxon>Agaricineae</taxon>
        <taxon>Psathyrellaceae</taxon>
        <taxon>Candolleomyces</taxon>
    </lineage>
</organism>
<comment type="caution">
    <text evidence="2">The sequence shown here is derived from an EMBL/GenBank/DDBJ whole genome shotgun (WGS) entry which is preliminary data.</text>
</comment>
<dbReference type="InterPro" id="IPR052523">
    <property type="entry name" value="Trichothecene_AcTrans"/>
</dbReference>